<name>A0A1X6WT89_9MICO</name>
<keyword evidence="5" id="KW-0288">FMN</keyword>
<dbReference type="PRINTS" id="PR00411">
    <property type="entry name" value="PNDRDTASEI"/>
</dbReference>
<dbReference type="Gene3D" id="3.40.50.720">
    <property type="entry name" value="NAD(P)-binding Rossmann-like Domain"/>
    <property type="match status" value="1"/>
</dbReference>
<dbReference type="PROSITE" id="PS50206">
    <property type="entry name" value="RHODANESE_3"/>
    <property type="match status" value="1"/>
</dbReference>
<evidence type="ECO:0000256" key="5">
    <source>
        <dbReference type="ARBA" id="ARBA00022643"/>
    </source>
</evidence>
<evidence type="ECO:0000313" key="11">
    <source>
        <dbReference type="EMBL" id="SLM88268.1"/>
    </source>
</evidence>
<evidence type="ECO:0000259" key="10">
    <source>
        <dbReference type="PROSITE" id="PS50206"/>
    </source>
</evidence>
<evidence type="ECO:0000256" key="9">
    <source>
        <dbReference type="ARBA" id="ARBA00023014"/>
    </source>
</evidence>
<feature type="domain" description="Rhodanese" evidence="10">
    <location>
        <begin position="355"/>
        <end position="389"/>
    </location>
</feature>
<evidence type="ECO:0000256" key="8">
    <source>
        <dbReference type="ARBA" id="ARBA00023004"/>
    </source>
</evidence>
<reference evidence="11 12" key="1">
    <citation type="submission" date="2017-02" db="EMBL/GenBank/DDBJ databases">
        <authorList>
            <person name="Peterson S.W."/>
        </authorList>
    </citation>
    <scope>NUCLEOTIDE SEQUENCE [LARGE SCALE GENOMIC DNA]</scope>
    <source>
        <strain evidence="11 12">CIP104813</strain>
    </source>
</reference>
<evidence type="ECO:0000256" key="4">
    <source>
        <dbReference type="ARBA" id="ARBA00022630"/>
    </source>
</evidence>
<keyword evidence="12" id="KW-1185">Reference proteome</keyword>
<dbReference type="InterPro" id="IPR001155">
    <property type="entry name" value="OxRdtase_FMN_N"/>
</dbReference>
<comment type="similarity">
    <text evidence="3">In the N-terminal section; belongs to the NADH:flavin oxidoreductase/NADH oxidase family.</text>
</comment>
<dbReference type="PANTHER" id="PTHR42917:SF2">
    <property type="entry name" value="2,4-DIENOYL-COA REDUCTASE [(2E)-ENOYL-COA-PRODUCING]"/>
    <property type="match status" value="1"/>
</dbReference>
<dbReference type="EC" id="1.3.1.34" evidence="11"/>
<dbReference type="GO" id="GO:0010181">
    <property type="term" value="F:FMN binding"/>
    <property type="evidence" value="ECO:0007669"/>
    <property type="project" value="InterPro"/>
</dbReference>
<dbReference type="PANTHER" id="PTHR42917">
    <property type="entry name" value="2,4-DIENOYL-COA REDUCTASE"/>
    <property type="match status" value="1"/>
</dbReference>
<comment type="cofactor">
    <cofactor evidence="2">
        <name>[4Fe-4S] cluster</name>
        <dbReference type="ChEBI" id="CHEBI:49883"/>
    </cofactor>
</comment>
<keyword evidence="6" id="KW-0479">Metal-binding</keyword>
<protein>
    <submittedName>
        <fullName evidence="11">2,4-dienoyl-CoA reductase [NADPH]</fullName>
        <ecNumber evidence="11">1.3.1.34</ecNumber>
    </submittedName>
</protein>
<dbReference type="Pfam" id="PF00724">
    <property type="entry name" value="Oxidored_FMN"/>
    <property type="match status" value="1"/>
</dbReference>
<evidence type="ECO:0000256" key="2">
    <source>
        <dbReference type="ARBA" id="ARBA00001966"/>
    </source>
</evidence>
<dbReference type="AlphaFoldDB" id="A0A1X6WT89"/>
<dbReference type="EMBL" id="FWFG01000013">
    <property type="protein sequence ID" value="SLM88268.1"/>
    <property type="molecule type" value="Genomic_DNA"/>
</dbReference>
<keyword evidence="8" id="KW-0408">Iron</keyword>
<dbReference type="InterPro" id="IPR036188">
    <property type="entry name" value="FAD/NAD-bd_sf"/>
</dbReference>
<evidence type="ECO:0000256" key="1">
    <source>
        <dbReference type="ARBA" id="ARBA00001917"/>
    </source>
</evidence>
<dbReference type="PRINTS" id="PR00368">
    <property type="entry name" value="FADPNR"/>
</dbReference>
<dbReference type="GO" id="GO:0051536">
    <property type="term" value="F:iron-sulfur cluster binding"/>
    <property type="evidence" value="ECO:0007669"/>
    <property type="project" value="UniProtKB-KW"/>
</dbReference>
<dbReference type="InterPro" id="IPR051793">
    <property type="entry name" value="NADH:flavin_oxidoreductase"/>
</dbReference>
<organism evidence="11 12">
    <name type="scientific">Brachybacterium nesterenkovii</name>
    <dbReference type="NCBI Taxonomy" id="47847"/>
    <lineage>
        <taxon>Bacteria</taxon>
        <taxon>Bacillati</taxon>
        <taxon>Actinomycetota</taxon>
        <taxon>Actinomycetes</taxon>
        <taxon>Micrococcales</taxon>
        <taxon>Dermabacteraceae</taxon>
        <taxon>Brachybacterium</taxon>
    </lineage>
</organism>
<dbReference type="Gene3D" id="3.50.50.60">
    <property type="entry name" value="FAD/NAD(P)-binding domain"/>
    <property type="match status" value="1"/>
</dbReference>
<dbReference type="InterPro" id="IPR023753">
    <property type="entry name" value="FAD/NAD-binding_dom"/>
</dbReference>
<accession>A0A1X6WT89</accession>
<evidence type="ECO:0000256" key="7">
    <source>
        <dbReference type="ARBA" id="ARBA00023002"/>
    </source>
</evidence>
<dbReference type="SUPFAM" id="SSF51905">
    <property type="entry name" value="FAD/NAD(P)-binding domain"/>
    <property type="match status" value="1"/>
</dbReference>
<evidence type="ECO:0000313" key="12">
    <source>
        <dbReference type="Proteomes" id="UP000195981"/>
    </source>
</evidence>
<evidence type="ECO:0000256" key="3">
    <source>
        <dbReference type="ARBA" id="ARBA00011048"/>
    </source>
</evidence>
<comment type="cofactor">
    <cofactor evidence="1">
        <name>FMN</name>
        <dbReference type="ChEBI" id="CHEBI:58210"/>
    </cofactor>
</comment>
<keyword evidence="9" id="KW-0411">Iron-sulfur</keyword>
<dbReference type="InterPro" id="IPR013785">
    <property type="entry name" value="Aldolase_TIM"/>
</dbReference>
<dbReference type="SUPFAM" id="SSF51395">
    <property type="entry name" value="FMN-linked oxidoreductases"/>
    <property type="match status" value="1"/>
</dbReference>
<gene>
    <name evidence="11" type="ORF">FM110_01495</name>
</gene>
<dbReference type="Pfam" id="PF07992">
    <property type="entry name" value="Pyr_redox_2"/>
    <property type="match status" value="1"/>
</dbReference>
<sequence length="489" mass="51724">MGEAARRAHEAGFDVVDIHGHTGYLVDQFMSSCWNRRTDEYGGSPENRARFAVECIRAVKENAPDAVVSFRISVNHRFDGGRTRDETQELVRALEAGGLDMILCDDGSYEAMDYVFPPYYLGDDCMVDAAKRVKDVVSIPVGACGNITPDSGEAILQRGDADLIVIGRGLIADPDLVAKLREGRPENVRPCIRGNQLCTGNAFFGKAIGCAVNPEVGYEGVRVISPTDAPRRIAIIGAGPAGLEAARVAGGRGHTVDVYEQREDIGGVLLPAAAPDFKEELRRMIPWWRTQLDALDTVTVHLGEAIAADDPRLAEADEVIVAAGSQPLMPASIPGIERAIDVLAFHEGAEVGHRVVMCGGGLSGADAALELAEAGHEVVIVEMADEIARDMFMLNRISLLRNLAEAGVRILTGTTVTAIGGDGVHVEGHDGASVLEADTVIAAFGSRPATGLAEELAAQGISARTVGDCVSPRTVGDAVNDAYELALAL</sequence>
<keyword evidence="4" id="KW-0285">Flavoprotein</keyword>
<dbReference type="Proteomes" id="UP000195981">
    <property type="component" value="Unassembled WGS sequence"/>
</dbReference>
<proteinExistence type="inferred from homology"/>
<dbReference type="Gene3D" id="3.20.20.70">
    <property type="entry name" value="Aldolase class I"/>
    <property type="match status" value="1"/>
</dbReference>
<evidence type="ECO:0000256" key="6">
    <source>
        <dbReference type="ARBA" id="ARBA00022723"/>
    </source>
</evidence>
<keyword evidence="7 11" id="KW-0560">Oxidoreductase</keyword>
<dbReference type="GO" id="GO:0008670">
    <property type="term" value="F:2,4-dienoyl-CoA reductase (NADPH) activity"/>
    <property type="evidence" value="ECO:0007669"/>
    <property type="project" value="UniProtKB-EC"/>
</dbReference>
<dbReference type="InterPro" id="IPR001763">
    <property type="entry name" value="Rhodanese-like_dom"/>
</dbReference>
<dbReference type="GO" id="GO:0046872">
    <property type="term" value="F:metal ion binding"/>
    <property type="evidence" value="ECO:0007669"/>
    <property type="project" value="UniProtKB-KW"/>
</dbReference>